<dbReference type="PANTHER" id="PTHR40277">
    <property type="entry name" value="BLL5419 PROTEIN"/>
    <property type="match status" value="1"/>
</dbReference>
<organism evidence="7 8">
    <name type="scientific">Roseivivax lentus</name>
    <dbReference type="NCBI Taxonomy" id="633194"/>
    <lineage>
        <taxon>Bacteria</taxon>
        <taxon>Pseudomonadati</taxon>
        <taxon>Pseudomonadota</taxon>
        <taxon>Alphaproteobacteria</taxon>
        <taxon>Rhodobacterales</taxon>
        <taxon>Roseobacteraceae</taxon>
        <taxon>Roseivivax</taxon>
    </lineage>
</organism>
<dbReference type="AlphaFoldDB" id="A0A1N7PAK0"/>
<dbReference type="PANTHER" id="PTHR40277:SF1">
    <property type="entry name" value="BLL5419 PROTEIN"/>
    <property type="match status" value="1"/>
</dbReference>
<evidence type="ECO:0000256" key="3">
    <source>
        <dbReference type="ARBA" id="ARBA00022692"/>
    </source>
</evidence>
<evidence type="ECO:0000256" key="1">
    <source>
        <dbReference type="ARBA" id="ARBA00004651"/>
    </source>
</evidence>
<feature type="transmembrane region" description="Helical" evidence="6">
    <location>
        <begin position="189"/>
        <end position="206"/>
    </location>
</feature>
<gene>
    <name evidence="7" type="ORF">SAMN05421759_11420</name>
</gene>
<keyword evidence="8" id="KW-1185">Reference proteome</keyword>
<evidence type="ECO:0000256" key="4">
    <source>
        <dbReference type="ARBA" id="ARBA00022989"/>
    </source>
</evidence>
<accession>A0A1N7PAK0</accession>
<dbReference type="STRING" id="633194.SAMN05421759_11420"/>
<reference evidence="8" key="1">
    <citation type="submission" date="2017-01" db="EMBL/GenBank/DDBJ databases">
        <authorList>
            <person name="Varghese N."/>
            <person name="Submissions S."/>
        </authorList>
    </citation>
    <scope>NUCLEOTIDE SEQUENCE [LARGE SCALE GENOMIC DNA]</scope>
    <source>
        <strain evidence="8">DSM 29430</strain>
    </source>
</reference>
<keyword evidence="2" id="KW-1003">Cell membrane</keyword>
<protein>
    <submittedName>
        <fullName evidence="7">Uncharacterized membrane protein YbhN, UPF0104 family</fullName>
    </submittedName>
</protein>
<proteinExistence type="predicted"/>
<name>A0A1N7PAK0_9RHOB</name>
<comment type="subcellular location">
    <subcellularLocation>
        <location evidence="1">Cell membrane</location>
        <topology evidence="1">Multi-pass membrane protein</topology>
    </subcellularLocation>
</comment>
<dbReference type="GO" id="GO:0005886">
    <property type="term" value="C:plasma membrane"/>
    <property type="evidence" value="ECO:0007669"/>
    <property type="project" value="UniProtKB-SubCell"/>
</dbReference>
<evidence type="ECO:0000313" key="8">
    <source>
        <dbReference type="Proteomes" id="UP000186684"/>
    </source>
</evidence>
<dbReference type="OrthoDB" id="9126302at2"/>
<dbReference type="Pfam" id="PF03706">
    <property type="entry name" value="LPG_synthase_TM"/>
    <property type="match status" value="1"/>
</dbReference>
<feature type="transmembrane region" description="Helical" evidence="6">
    <location>
        <begin position="212"/>
        <end position="231"/>
    </location>
</feature>
<feature type="transmembrane region" description="Helical" evidence="6">
    <location>
        <begin position="159"/>
        <end position="177"/>
    </location>
</feature>
<dbReference type="RefSeq" id="WP_076449842.1">
    <property type="nucleotide sequence ID" value="NZ_FTOQ01000014.1"/>
</dbReference>
<dbReference type="EMBL" id="FTOQ01000014">
    <property type="protein sequence ID" value="SIT07578.1"/>
    <property type="molecule type" value="Genomic_DNA"/>
</dbReference>
<feature type="transmembrane region" description="Helical" evidence="6">
    <location>
        <begin position="238"/>
        <end position="262"/>
    </location>
</feature>
<feature type="transmembrane region" description="Helical" evidence="6">
    <location>
        <begin position="45"/>
        <end position="63"/>
    </location>
</feature>
<keyword evidence="5 6" id="KW-0472">Membrane</keyword>
<evidence type="ECO:0000256" key="2">
    <source>
        <dbReference type="ARBA" id="ARBA00022475"/>
    </source>
</evidence>
<evidence type="ECO:0000313" key="7">
    <source>
        <dbReference type="EMBL" id="SIT07578.1"/>
    </source>
</evidence>
<dbReference type="InterPro" id="IPR022791">
    <property type="entry name" value="L-PG_synthase/AglD"/>
</dbReference>
<feature type="transmembrane region" description="Helical" evidence="6">
    <location>
        <begin position="133"/>
        <end position="153"/>
    </location>
</feature>
<evidence type="ECO:0000256" key="5">
    <source>
        <dbReference type="ARBA" id="ARBA00023136"/>
    </source>
</evidence>
<feature type="transmembrane region" description="Helical" evidence="6">
    <location>
        <begin position="282"/>
        <end position="304"/>
    </location>
</feature>
<evidence type="ECO:0000256" key="6">
    <source>
        <dbReference type="SAM" id="Phobius"/>
    </source>
</evidence>
<keyword evidence="3 6" id="KW-0812">Transmembrane</keyword>
<keyword evidence="4 6" id="KW-1133">Transmembrane helix</keyword>
<sequence>MRRPGLPSWTLRAVQGAIALGLLVLLWQVAGGEEAAQSLTSANPAWLAAALAALTLQTVLSALRWRLTAAQLGITIDPRAALREYYLSQVVNQSLPGGVLGDAERARRARAQAGFLASGQAVLFERLAGQAGLFLCTATAFILTLALPGGVVWPDWLRAPVAGFVGLGLCLPFGFYAATRLDGRLGRGLRAFGAAMVTALAARSVIVRQLLLSLATTACNLAAFAFCAEAVGHGLPPAAVAAFVPLILLTMLVPLTISGWGLREGAAAALFPVAGASASGGLATSIVFGLMLIVSTLPGLLVLLGRRPDPVGSR</sequence>
<dbReference type="Proteomes" id="UP000186684">
    <property type="component" value="Unassembled WGS sequence"/>
</dbReference>